<name>A0AAD5V4C4_9APHY</name>
<proteinExistence type="predicted"/>
<evidence type="ECO:0000313" key="2">
    <source>
        <dbReference type="Proteomes" id="UP001212997"/>
    </source>
</evidence>
<gene>
    <name evidence="1" type="ORF">NLI96_g5875</name>
</gene>
<dbReference type="PANTHER" id="PTHR33099:SF7">
    <property type="entry name" value="MYND-TYPE DOMAIN-CONTAINING PROTEIN"/>
    <property type="match status" value="1"/>
</dbReference>
<dbReference type="Gene3D" id="2.60.120.620">
    <property type="entry name" value="q2cbj1_9rhob like domain"/>
    <property type="match status" value="1"/>
</dbReference>
<dbReference type="Proteomes" id="UP001212997">
    <property type="component" value="Unassembled WGS sequence"/>
</dbReference>
<accession>A0AAD5V4C4</accession>
<dbReference type="PANTHER" id="PTHR33099">
    <property type="entry name" value="FE2OG DIOXYGENASE DOMAIN-CONTAINING PROTEIN"/>
    <property type="match status" value="1"/>
</dbReference>
<dbReference type="EMBL" id="JANAWD010000202">
    <property type="protein sequence ID" value="KAJ3484087.1"/>
    <property type="molecule type" value="Genomic_DNA"/>
</dbReference>
<protein>
    <submittedName>
        <fullName evidence="1">Uncharacterized protein</fullName>
    </submittedName>
</protein>
<comment type="caution">
    <text evidence="1">The sequence shown here is derived from an EMBL/GenBank/DDBJ whole genome shotgun (WGS) entry which is preliminary data.</text>
</comment>
<dbReference type="AlphaFoldDB" id="A0AAD5V4C4"/>
<keyword evidence="2" id="KW-1185">Reference proteome</keyword>
<evidence type="ECO:0000313" key="1">
    <source>
        <dbReference type="EMBL" id="KAJ3484087.1"/>
    </source>
</evidence>
<reference evidence="1" key="1">
    <citation type="submission" date="2022-07" db="EMBL/GenBank/DDBJ databases">
        <title>Genome Sequence of Physisporinus lineatus.</title>
        <authorList>
            <person name="Buettner E."/>
        </authorList>
    </citation>
    <scope>NUCLEOTIDE SEQUENCE</scope>
    <source>
        <strain evidence="1">VT162</strain>
    </source>
</reference>
<sequence length="415" mass="45141">MAQQQKAAPLPEDIRTKLQNALDSKLDFVGGFSFSKAHTNAPNPSLRIQGLGAVGVPLSSRDAEAIKGKAGQAPSSLGAKRTIDGCVKSTWVMNAKLVTFANPEWGTFMQTAAEQACKALGVKYTSSRPRCEPYELLLNETGSQFLPRVNTSKADGVFATVLVILPSEYTGGETHLSHNGVRVTYDPSHASFNTTTVMAWYTGVMREVKPIKSGCQFAISFNLIHTATSPPPTIPMDSSFIVKVRQVLLSWKGMSGASVPKKIVYLLGYMSSKAFLSEYPILTKNDPKVSLLQQVCKELEFSLGTATVVCSLSGTVIDDRGSDDDEYCCGYPPYTEARSNNHLVFSNIEEREATVEDLVTLDGTKLSARLEIDAATETIPADLSKDVEHEDHDDQDWGGYGISVGLRVLPFLRIM</sequence>
<organism evidence="1 2">
    <name type="scientific">Meripilus lineatus</name>
    <dbReference type="NCBI Taxonomy" id="2056292"/>
    <lineage>
        <taxon>Eukaryota</taxon>
        <taxon>Fungi</taxon>
        <taxon>Dikarya</taxon>
        <taxon>Basidiomycota</taxon>
        <taxon>Agaricomycotina</taxon>
        <taxon>Agaricomycetes</taxon>
        <taxon>Polyporales</taxon>
        <taxon>Meripilaceae</taxon>
        <taxon>Meripilus</taxon>
    </lineage>
</organism>